<gene>
    <name evidence="2" type="ORF">WA026_012131</name>
</gene>
<keyword evidence="1" id="KW-1133">Transmembrane helix</keyword>
<feature type="transmembrane region" description="Helical" evidence="1">
    <location>
        <begin position="22"/>
        <end position="46"/>
    </location>
</feature>
<keyword evidence="1" id="KW-0472">Membrane</keyword>
<keyword evidence="3" id="KW-1185">Reference proteome</keyword>
<protein>
    <submittedName>
        <fullName evidence="2">Uncharacterized protein</fullName>
    </submittedName>
</protein>
<evidence type="ECO:0000256" key="1">
    <source>
        <dbReference type="SAM" id="Phobius"/>
    </source>
</evidence>
<name>A0AAW1V526_9CUCU</name>
<comment type="caution">
    <text evidence="2">The sequence shown here is derived from an EMBL/GenBank/DDBJ whole genome shotgun (WGS) entry which is preliminary data.</text>
</comment>
<organism evidence="2 3">
    <name type="scientific">Henosepilachna vigintioctopunctata</name>
    <dbReference type="NCBI Taxonomy" id="420089"/>
    <lineage>
        <taxon>Eukaryota</taxon>
        <taxon>Metazoa</taxon>
        <taxon>Ecdysozoa</taxon>
        <taxon>Arthropoda</taxon>
        <taxon>Hexapoda</taxon>
        <taxon>Insecta</taxon>
        <taxon>Pterygota</taxon>
        <taxon>Neoptera</taxon>
        <taxon>Endopterygota</taxon>
        <taxon>Coleoptera</taxon>
        <taxon>Polyphaga</taxon>
        <taxon>Cucujiformia</taxon>
        <taxon>Coccinelloidea</taxon>
        <taxon>Coccinellidae</taxon>
        <taxon>Epilachninae</taxon>
        <taxon>Epilachnini</taxon>
        <taxon>Henosepilachna</taxon>
    </lineage>
</organism>
<keyword evidence="1" id="KW-0812">Transmembrane</keyword>
<evidence type="ECO:0000313" key="3">
    <source>
        <dbReference type="Proteomes" id="UP001431783"/>
    </source>
</evidence>
<sequence length="104" mass="11867">MPFQDLEGPFVFSHRKHADGSAYYYVTLATFSVILVFLMVSTWVNLSFKLTSNFISMGGFEQTGHIDCPVLAHYFQPVCIYWEFEAVVQSVSGLRTICVHQYEA</sequence>
<reference evidence="2 3" key="1">
    <citation type="submission" date="2023-03" db="EMBL/GenBank/DDBJ databases">
        <title>Genome insight into feeding habits of ladybird beetles.</title>
        <authorList>
            <person name="Li H.-S."/>
            <person name="Huang Y.-H."/>
            <person name="Pang H."/>
        </authorList>
    </citation>
    <scope>NUCLEOTIDE SEQUENCE [LARGE SCALE GENOMIC DNA]</scope>
    <source>
        <strain evidence="2">SYSU_2023b</strain>
        <tissue evidence="2">Whole body</tissue>
    </source>
</reference>
<dbReference type="EMBL" id="JARQZJ010000126">
    <property type="protein sequence ID" value="KAK9890787.1"/>
    <property type="molecule type" value="Genomic_DNA"/>
</dbReference>
<proteinExistence type="predicted"/>
<dbReference type="AlphaFoldDB" id="A0AAW1V526"/>
<dbReference type="Proteomes" id="UP001431783">
    <property type="component" value="Unassembled WGS sequence"/>
</dbReference>
<evidence type="ECO:0000313" key="2">
    <source>
        <dbReference type="EMBL" id="KAK9890787.1"/>
    </source>
</evidence>
<accession>A0AAW1V526</accession>